<name>A0AAD5UY63_9APHY</name>
<sequence length="113" mass="12467">MYRSHQIHIFHCYESRSPYHLNIGLNVKRRQVSDDIESRKKTGAKPKDGPLAELLKEFATPVVTTLTNGKKIATIFPLEPRPSLIALGCRESPPDGKQVLVTPSGTGNTSAQD</sequence>
<gene>
    <name evidence="2" type="ORF">NLI96_g9193</name>
</gene>
<dbReference type="AlphaFoldDB" id="A0AAD5UY63"/>
<feature type="region of interest" description="Disordered" evidence="1">
    <location>
        <begin position="89"/>
        <end position="113"/>
    </location>
</feature>
<feature type="compositionally biased region" description="Polar residues" evidence="1">
    <location>
        <begin position="101"/>
        <end position="113"/>
    </location>
</feature>
<accession>A0AAD5UY63</accession>
<protein>
    <submittedName>
        <fullName evidence="2">Uncharacterized protein</fullName>
    </submittedName>
</protein>
<keyword evidence="3" id="KW-1185">Reference proteome</keyword>
<proteinExistence type="predicted"/>
<reference evidence="2" key="1">
    <citation type="submission" date="2022-07" db="EMBL/GenBank/DDBJ databases">
        <title>Genome Sequence of Physisporinus lineatus.</title>
        <authorList>
            <person name="Buettner E."/>
        </authorList>
    </citation>
    <scope>NUCLEOTIDE SEQUENCE</scope>
    <source>
        <strain evidence="2">VT162</strain>
    </source>
</reference>
<evidence type="ECO:0000313" key="3">
    <source>
        <dbReference type="Proteomes" id="UP001212997"/>
    </source>
</evidence>
<dbReference type="EMBL" id="JANAWD010000452">
    <property type="protein sequence ID" value="KAJ3479248.1"/>
    <property type="molecule type" value="Genomic_DNA"/>
</dbReference>
<evidence type="ECO:0000256" key="1">
    <source>
        <dbReference type="SAM" id="MobiDB-lite"/>
    </source>
</evidence>
<comment type="caution">
    <text evidence="2">The sequence shown here is derived from an EMBL/GenBank/DDBJ whole genome shotgun (WGS) entry which is preliminary data.</text>
</comment>
<evidence type="ECO:0000313" key="2">
    <source>
        <dbReference type="EMBL" id="KAJ3479248.1"/>
    </source>
</evidence>
<organism evidence="2 3">
    <name type="scientific">Meripilus lineatus</name>
    <dbReference type="NCBI Taxonomy" id="2056292"/>
    <lineage>
        <taxon>Eukaryota</taxon>
        <taxon>Fungi</taxon>
        <taxon>Dikarya</taxon>
        <taxon>Basidiomycota</taxon>
        <taxon>Agaricomycotina</taxon>
        <taxon>Agaricomycetes</taxon>
        <taxon>Polyporales</taxon>
        <taxon>Meripilaceae</taxon>
        <taxon>Meripilus</taxon>
    </lineage>
</organism>
<dbReference type="Proteomes" id="UP001212997">
    <property type="component" value="Unassembled WGS sequence"/>
</dbReference>